<dbReference type="InterPro" id="IPR004843">
    <property type="entry name" value="Calcineurin-like_PHP"/>
</dbReference>
<dbReference type="OrthoDB" id="9773856at2"/>
<accession>D1C2F9</accession>
<dbReference type="SMR" id="D1C2F9"/>
<dbReference type="PANTHER" id="PTHR30337">
    <property type="entry name" value="COMPONENT OF ATP-DEPENDENT DSDNA EXONUCLEASE"/>
    <property type="match status" value="1"/>
</dbReference>
<dbReference type="eggNOG" id="COG0420">
    <property type="taxonomic scope" value="Bacteria"/>
</dbReference>
<protein>
    <recommendedName>
        <fullName evidence="4">Nuclease SbcCD subunit D</fullName>
    </recommendedName>
</protein>
<keyword evidence="7" id="KW-1185">Reference proteome</keyword>
<dbReference type="InterPro" id="IPR004593">
    <property type="entry name" value="SbcD"/>
</dbReference>
<dbReference type="FunCoup" id="D1C2F9">
    <property type="interactions" value="34"/>
</dbReference>
<dbReference type="RefSeq" id="WP_012871473.1">
    <property type="nucleotide sequence ID" value="NC_013523.1"/>
</dbReference>
<comment type="subunit">
    <text evidence="4">Heterodimer of SbcC and SbcD.</text>
</comment>
<keyword evidence="4" id="KW-0235">DNA replication</keyword>
<dbReference type="InParanoid" id="D1C2F9"/>
<gene>
    <name evidence="4" type="primary">sbcD</name>
    <name evidence="6" type="ordered locus">Sthe_0990</name>
</gene>
<dbReference type="GO" id="GO:0008408">
    <property type="term" value="F:3'-5' exonuclease activity"/>
    <property type="evidence" value="ECO:0007669"/>
    <property type="project" value="InterPro"/>
</dbReference>
<keyword evidence="4" id="KW-0233">DNA recombination</keyword>
<keyword evidence="3 4" id="KW-0269">Exonuclease</keyword>
<reference evidence="7" key="1">
    <citation type="submission" date="2009-11" db="EMBL/GenBank/DDBJ databases">
        <title>The complete chromosome 1 of Sphaerobacter thermophilus DSM 20745.</title>
        <authorList>
            <person name="Lucas S."/>
            <person name="Copeland A."/>
            <person name="Lapidus A."/>
            <person name="Glavina del Rio T."/>
            <person name="Dalin E."/>
            <person name="Tice H."/>
            <person name="Bruce D."/>
            <person name="Goodwin L."/>
            <person name="Pitluck S."/>
            <person name="Kyrpides N."/>
            <person name="Mavromatis K."/>
            <person name="Ivanova N."/>
            <person name="Mikhailova N."/>
            <person name="LaButti K.M."/>
            <person name="Clum A."/>
            <person name="Sun H.I."/>
            <person name="Brettin T."/>
            <person name="Detter J.C."/>
            <person name="Han C."/>
            <person name="Larimer F."/>
            <person name="Land M."/>
            <person name="Hauser L."/>
            <person name="Markowitz V."/>
            <person name="Cheng J.F."/>
            <person name="Hugenholtz P."/>
            <person name="Woyke T."/>
            <person name="Wu D."/>
            <person name="Steenblock K."/>
            <person name="Schneider S."/>
            <person name="Pukall R."/>
            <person name="Goeker M."/>
            <person name="Klenk H.P."/>
            <person name="Eisen J.A."/>
        </authorList>
    </citation>
    <scope>NUCLEOTIDE SEQUENCE [LARGE SCALE GENOMIC DNA]</scope>
    <source>
        <strain evidence="7">ATCC 49802 / DSM 20745 / S 6022</strain>
    </source>
</reference>
<feature type="domain" description="Calcineurin-like phosphoesterase" evidence="5">
    <location>
        <begin position="1"/>
        <end position="232"/>
    </location>
</feature>
<dbReference type="GO" id="GO:0006260">
    <property type="term" value="P:DNA replication"/>
    <property type="evidence" value="ECO:0007669"/>
    <property type="project" value="UniProtKB-KW"/>
</dbReference>
<keyword evidence="4" id="KW-0255">Endonuclease</keyword>
<evidence type="ECO:0000313" key="7">
    <source>
        <dbReference type="Proteomes" id="UP000002027"/>
    </source>
</evidence>
<reference evidence="6 7" key="2">
    <citation type="journal article" date="2010" name="Stand. Genomic Sci.">
        <title>Complete genome sequence of Desulfohalobium retbaense type strain (HR(100)).</title>
        <authorList>
            <person name="Spring S."/>
            <person name="Nolan M."/>
            <person name="Lapidus A."/>
            <person name="Glavina Del Rio T."/>
            <person name="Copeland A."/>
            <person name="Tice H."/>
            <person name="Cheng J.F."/>
            <person name="Lucas S."/>
            <person name="Land M."/>
            <person name="Chen F."/>
            <person name="Bruce D."/>
            <person name="Goodwin L."/>
            <person name="Pitluck S."/>
            <person name="Ivanova N."/>
            <person name="Mavromatis K."/>
            <person name="Mikhailova N."/>
            <person name="Pati A."/>
            <person name="Chen A."/>
            <person name="Palaniappan K."/>
            <person name="Hauser L."/>
            <person name="Chang Y.J."/>
            <person name="Jeffries C.D."/>
            <person name="Munk C."/>
            <person name="Kiss H."/>
            <person name="Chain P."/>
            <person name="Han C."/>
            <person name="Brettin T."/>
            <person name="Detter J.C."/>
            <person name="Schuler E."/>
            <person name="Goker M."/>
            <person name="Rohde M."/>
            <person name="Bristow J."/>
            <person name="Eisen J.A."/>
            <person name="Markowitz V."/>
            <person name="Hugenholtz P."/>
            <person name="Kyrpides N.C."/>
            <person name="Klenk H.P."/>
        </authorList>
    </citation>
    <scope>NUCLEOTIDE SEQUENCE [LARGE SCALE GENOMIC DNA]</scope>
    <source>
        <strain evidence="7">ATCC 49802 / DSM 20745 / S 6022</strain>
    </source>
</reference>
<sequence>MRLLHFADLHLGMENYGTLDTRLGYSSRVRDYLAAFDQVVDHAIEHRVDAVLFAGDAFKHRDPSPTIQREFAKRIRRLAAAEIPTVLLVGNHDLPSIDARATPMDIYATLDIPFIYVARNPDVLRIETRGGPLQVVTLPWLSRQRLLDPEQRRNPDPGAVSRAAAEATSAILSALVDQLDPDTPAVLLAHLSIEGARLGSEQSIMLGEDLVLDTDELRVRAFDYVALGHIHQHQQITARPPTVYAGSLERIDFGEEREEKGFVLVDIQPGPAGERRVEWTFQPVRSRPFVTLRIKTLHEDPMVDVEREIERRTADLDGAIVRAFIAVPPEREELLRIDEVRRMLLQRGAAYVAKVVRDVDLQVRPRIELRDHETLDPVAALEKWLSLRDLTEDQRRRILEAGKALIQAERDGE</sequence>
<dbReference type="KEGG" id="sti:Sthe_0990"/>
<dbReference type="EMBL" id="CP001823">
    <property type="protein sequence ID" value="ACZ38426.1"/>
    <property type="molecule type" value="Genomic_DNA"/>
</dbReference>
<dbReference type="Pfam" id="PF00149">
    <property type="entry name" value="Metallophos"/>
    <property type="match status" value="1"/>
</dbReference>
<evidence type="ECO:0000256" key="2">
    <source>
        <dbReference type="ARBA" id="ARBA00022801"/>
    </source>
</evidence>
<comment type="function">
    <text evidence="4">SbcCD cleaves DNA hairpin structures. These structures can inhibit DNA replication and are intermediates in certain DNA recombination reactions. The complex acts as a 3'-&gt;5' double strand exonuclease that can open hairpins. It also has a 5' single-strand endonuclease activity.</text>
</comment>
<dbReference type="InterPro" id="IPR050535">
    <property type="entry name" value="DNA_Repair-Maintenance_Comp"/>
</dbReference>
<evidence type="ECO:0000259" key="5">
    <source>
        <dbReference type="Pfam" id="PF00149"/>
    </source>
</evidence>
<dbReference type="Proteomes" id="UP000002027">
    <property type="component" value="Chromosome 1"/>
</dbReference>
<comment type="similarity">
    <text evidence="4">Belongs to the SbcD family.</text>
</comment>
<evidence type="ECO:0000256" key="3">
    <source>
        <dbReference type="ARBA" id="ARBA00022839"/>
    </source>
</evidence>
<dbReference type="HOGENOM" id="CLU_038682_0_0_0"/>
<dbReference type="GO" id="GO:0006310">
    <property type="term" value="P:DNA recombination"/>
    <property type="evidence" value="ECO:0007669"/>
    <property type="project" value="UniProtKB-KW"/>
</dbReference>
<evidence type="ECO:0000256" key="1">
    <source>
        <dbReference type="ARBA" id="ARBA00022722"/>
    </source>
</evidence>
<evidence type="ECO:0000313" key="6">
    <source>
        <dbReference type="EMBL" id="ACZ38426.1"/>
    </source>
</evidence>
<dbReference type="CDD" id="cd00840">
    <property type="entry name" value="MPP_Mre11_N"/>
    <property type="match status" value="1"/>
</dbReference>
<dbReference type="InterPro" id="IPR041796">
    <property type="entry name" value="Mre11_N"/>
</dbReference>
<dbReference type="GO" id="GO:0004519">
    <property type="term" value="F:endonuclease activity"/>
    <property type="evidence" value="ECO:0007669"/>
    <property type="project" value="UniProtKB-KW"/>
</dbReference>
<dbReference type="NCBIfam" id="TIGR00619">
    <property type="entry name" value="sbcd"/>
    <property type="match status" value="1"/>
</dbReference>
<name>D1C2F9_SPHTD</name>
<dbReference type="PANTHER" id="PTHR30337:SF0">
    <property type="entry name" value="NUCLEASE SBCCD SUBUNIT D"/>
    <property type="match status" value="1"/>
</dbReference>
<evidence type="ECO:0000256" key="4">
    <source>
        <dbReference type="RuleBase" id="RU363069"/>
    </source>
</evidence>
<dbReference type="InterPro" id="IPR029052">
    <property type="entry name" value="Metallo-depent_PP-like"/>
</dbReference>
<keyword evidence="1 4" id="KW-0540">Nuclease</keyword>
<dbReference type="SUPFAM" id="SSF56300">
    <property type="entry name" value="Metallo-dependent phosphatases"/>
    <property type="match status" value="1"/>
</dbReference>
<proteinExistence type="inferred from homology"/>
<keyword evidence="2 4" id="KW-0378">Hydrolase</keyword>
<organism evidence="6 7">
    <name type="scientific">Sphaerobacter thermophilus (strain ATCC 49802 / DSM 20745 / KCCM 41009 / NCIMB 13125 / S 6022)</name>
    <dbReference type="NCBI Taxonomy" id="479434"/>
    <lineage>
        <taxon>Bacteria</taxon>
        <taxon>Pseudomonadati</taxon>
        <taxon>Thermomicrobiota</taxon>
        <taxon>Thermomicrobia</taxon>
        <taxon>Sphaerobacterales</taxon>
        <taxon>Sphaerobacterineae</taxon>
        <taxon>Sphaerobacteraceae</taxon>
        <taxon>Sphaerobacter</taxon>
    </lineage>
</organism>
<dbReference type="STRING" id="479434.Sthe_0990"/>
<dbReference type="Gene3D" id="3.60.21.10">
    <property type="match status" value="1"/>
</dbReference>
<dbReference type="AlphaFoldDB" id="D1C2F9"/>